<sequence length="235" mass="23928">MTITVNGTNDAAVISGSNTGAVTEETQLHTSGTLTVTDVDTGEAHFSNTNIVGTLGTLHLTDNGSWTYDLDNTNPTVQALGKGSTATDTITVHSADGTPHQVTIIVNGTNDTAVIGGSNTGAVTEETQLHTSGSLTVTDVDTGEAHFSNTNIVGTLGTLHLTNNGNWTYDLDNTNPTVQALGKGATATDTITVHSADGTPHQVTITVNGTNDKAVIGGSNTGAVTEETQLHTSGT</sequence>
<gene>
    <name evidence="2" type="ORF">BTO23_03815</name>
</gene>
<dbReference type="InterPro" id="IPR013783">
    <property type="entry name" value="Ig-like_fold"/>
</dbReference>
<evidence type="ECO:0000313" key="3">
    <source>
        <dbReference type="Proteomes" id="UP000239273"/>
    </source>
</evidence>
<dbReference type="InterPro" id="IPR010221">
    <property type="entry name" value="VCBS_dom"/>
</dbReference>
<reference evidence="2 3" key="1">
    <citation type="submission" date="2016-12" db="EMBL/GenBank/DDBJ databases">
        <title>Diversity of luminous bacteria.</title>
        <authorList>
            <person name="Yoshizawa S."/>
            <person name="Kogure K."/>
        </authorList>
    </citation>
    <scope>NUCLEOTIDE SEQUENCE [LARGE SCALE GENOMIC DNA]</scope>
    <source>
        <strain evidence="2 3">NBRC 105001</strain>
    </source>
</reference>
<dbReference type="Gene3D" id="2.60.40.10">
    <property type="entry name" value="Immunoglobulins"/>
    <property type="match status" value="2"/>
</dbReference>
<feature type="domain" description="RapA2 cadherin-like" evidence="1">
    <location>
        <begin position="2"/>
        <end position="68"/>
    </location>
</feature>
<dbReference type="Pfam" id="PF17803">
    <property type="entry name" value="Cadherin_4"/>
    <property type="match status" value="2"/>
</dbReference>
<accession>A0A2S7XII7</accession>
<dbReference type="InterPro" id="IPR040853">
    <property type="entry name" value="RapA2_cadherin-like"/>
</dbReference>
<dbReference type="NCBIfam" id="TIGR01965">
    <property type="entry name" value="VCBS_repeat"/>
    <property type="match status" value="3"/>
</dbReference>
<evidence type="ECO:0000259" key="1">
    <source>
        <dbReference type="Pfam" id="PF17803"/>
    </source>
</evidence>
<organism evidence="2 3">
    <name type="scientific">Aliivibrio sifiae</name>
    <dbReference type="NCBI Taxonomy" id="566293"/>
    <lineage>
        <taxon>Bacteria</taxon>
        <taxon>Pseudomonadati</taxon>
        <taxon>Pseudomonadota</taxon>
        <taxon>Gammaproteobacteria</taxon>
        <taxon>Vibrionales</taxon>
        <taxon>Vibrionaceae</taxon>
        <taxon>Aliivibrio</taxon>
    </lineage>
</organism>
<protein>
    <recommendedName>
        <fullName evidence="1">RapA2 cadherin-like domain-containing protein</fullName>
    </recommendedName>
</protein>
<evidence type="ECO:0000313" key="2">
    <source>
        <dbReference type="EMBL" id="PQJ93231.1"/>
    </source>
</evidence>
<proteinExistence type="predicted"/>
<comment type="caution">
    <text evidence="2">The sequence shown here is derived from an EMBL/GenBank/DDBJ whole genome shotgun (WGS) entry which is preliminary data.</text>
</comment>
<dbReference type="Proteomes" id="UP000239273">
    <property type="component" value="Unassembled WGS sequence"/>
</dbReference>
<feature type="domain" description="RapA2 cadherin-like" evidence="1">
    <location>
        <begin position="101"/>
        <end position="169"/>
    </location>
</feature>
<dbReference type="EMBL" id="MSCP01000001">
    <property type="protein sequence ID" value="PQJ93231.1"/>
    <property type="molecule type" value="Genomic_DNA"/>
</dbReference>
<name>A0A2S7XII7_9GAMM</name>
<feature type="non-terminal residue" evidence="2">
    <location>
        <position position="235"/>
    </location>
</feature>
<dbReference type="AlphaFoldDB" id="A0A2S7XII7"/>